<keyword evidence="2" id="KW-1185">Reference proteome</keyword>
<dbReference type="AlphaFoldDB" id="F3L611"/>
<protein>
    <submittedName>
        <fullName evidence="1">Uncharacterized protein</fullName>
    </submittedName>
</protein>
<proteinExistence type="predicted"/>
<reference evidence="1 2" key="1">
    <citation type="journal article" date="2011" name="J. Bacteriol.">
        <title>Genome sequence of strain IMCC3088, a proteorhodopsin-containing marine bacterium belonging to the OM60/NOR5 clade.</title>
        <authorList>
            <person name="Jang Y."/>
            <person name="Oh H.M."/>
            <person name="Kang I."/>
            <person name="Lee K."/>
            <person name="Yang S.J."/>
            <person name="Cho J.C."/>
        </authorList>
    </citation>
    <scope>NUCLEOTIDE SEQUENCE [LARGE SCALE GENOMIC DNA]</scope>
    <source>
        <strain evidence="1 2">IMCC3088</strain>
    </source>
</reference>
<evidence type="ECO:0000313" key="1">
    <source>
        <dbReference type="EMBL" id="EGG28235.1"/>
    </source>
</evidence>
<comment type="caution">
    <text evidence="1">The sequence shown here is derived from an EMBL/GenBank/DDBJ whole genome shotgun (WGS) entry which is preliminary data.</text>
</comment>
<evidence type="ECO:0000313" key="2">
    <source>
        <dbReference type="Proteomes" id="UP000005615"/>
    </source>
</evidence>
<dbReference type="EMBL" id="AEIG01000146">
    <property type="protein sequence ID" value="EGG28235.1"/>
    <property type="molecule type" value="Genomic_DNA"/>
</dbReference>
<organism evidence="1 2">
    <name type="scientific">Aequoribacter fuscus</name>
    <dbReference type="NCBI Taxonomy" id="2518989"/>
    <lineage>
        <taxon>Bacteria</taxon>
        <taxon>Pseudomonadati</taxon>
        <taxon>Pseudomonadota</taxon>
        <taxon>Gammaproteobacteria</taxon>
        <taxon>Cellvibrionales</taxon>
        <taxon>Halieaceae</taxon>
        <taxon>Aequoribacter</taxon>
    </lineage>
</organism>
<dbReference type="Proteomes" id="UP000005615">
    <property type="component" value="Unassembled WGS sequence"/>
</dbReference>
<gene>
    <name evidence="1" type="ORF">IMCC3088_648</name>
</gene>
<accession>F3L611</accession>
<name>F3L611_9GAMM</name>
<dbReference type="STRING" id="2518989.IMCC3088_648"/>
<sequence>MHELMKICEFYIESQSWRVIPAPIGGAPLEKSVLDDVAVLMV</sequence>